<dbReference type="Proteomes" id="UP000824041">
    <property type="component" value="Unassembled WGS sequence"/>
</dbReference>
<feature type="disulfide bond" description="Redox-active" evidence="10">
    <location>
        <begin position="30"/>
        <end position="33"/>
    </location>
</feature>
<evidence type="ECO:0000256" key="4">
    <source>
        <dbReference type="ARBA" id="ARBA00022982"/>
    </source>
</evidence>
<evidence type="ECO:0000256" key="7">
    <source>
        <dbReference type="NCBIfam" id="TIGR01068"/>
    </source>
</evidence>
<evidence type="ECO:0000256" key="6">
    <source>
        <dbReference type="ARBA" id="ARBA00023284"/>
    </source>
</evidence>
<reference evidence="12" key="1">
    <citation type="journal article" date="2021" name="PeerJ">
        <title>Extensive microbial diversity within the chicken gut microbiome revealed by metagenomics and culture.</title>
        <authorList>
            <person name="Gilroy R."/>
            <person name="Ravi A."/>
            <person name="Getino M."/>
            <person name="Pursley I."/>
            <person name="Horton D.L."/>
            <person name="Alikhan N.F."/>
            <person name="Baker D."/>
            <person name="Gharbi K."/>
            <person name="Hall N."/>
            <person name="Watson M."/>
            <person name="Adriaenssens E.M."/>
            <person name="Foster-Nyarko E."/>
            <person name="Jarju S."/>
            <person name="Secka A."/>
            <person name="Antonio M."/>
            <person name="Oren A."/>
            <person name="Chaudhuri R.R."/>
            <person name="La Ragione R."/>
            <person name="Hildebrand F."/>
            <person name="Pallen M.J."/>
        </authorList>
    </citation>
    <scope>NUCLEOTIDE SEQUENCE</scope>
    <source>
        <strain evidence="12">14324</strain>
    </source>
</reference>
<dbReference type="PANTHER" id="PTHR45663">
    <property type="entry name" value="GEO12009P1"/>
    <property type="match status" value="1"/>
</dbReference>
<feature type="active site" description="Nucleophile" evidence="9">
    <location>
        <position position="30"/>
    </location>
</feature>
<sequence>MAKVLTAQNFEAEVLRSEKPVLVDFWATWCGPCMRQAPIVDELSQEGFAVGKVDVDQEPGLAQQFGVMSIPTLIIFKNGKEAERLVGLTPKDRLKSLLEE</sequence>
<evidence type="ECO:0000256" key="1">
    <source>
        <dbReference type="ARBA" id="ARBA00008987"/>
    </source>
</evidence>
<dbReference type="Gene3D" id="3.40.30.10">
    <property type="entry name" value="Glutaredoxin"/>
    <property type="match status" value="1"/>
</dbReference>
<keyword evidence="4" id="KW-0249">Electron transport</keyword>
<dbReference type="InterPro" id="IPR013766">
    <property type="entry name" value="Thioredoxin_domain"/>
</dbReference>
<gene>
    <name evidence="12" type="primary">trxA</name>
    <name evidence="12" type="ORF">IAA21_10880</name>
</gene>
<evidence type="ECO:0000256" key="10">
    <source>
        <dbReference type="PIRSR" id="PIRSR000077-4"/>
    </source>
</evidence>
<dbReference type="PROSITE" id="PS00194">
    <property type="entry name" value="THIOREDOXIN_1"/>
    <property type="match status" value="1"/>
</dbReference>
<dbReference type="FunFam" id="3.40.30.10:FF:000001">
    <property type="entry name" value="Thioredoxin"/>
    <property type="match status" value="1"/>
</dbReference>
<dbReference type="AlphaFoldDB" id="A0A9D2IUV1"/>
<feature type="site" description="Deprotonates C-terminal active site Cys" evidence="9">
    <location>
        <position position="24"/>
    </location>
</feature>
<dbReference type="SUPFAM" id="SSF52833">
    <property type="entry name" value="Thioredoxin-like"/>
    <property type="match status" value="1"/>
</dbReference>
<dbReference type="GO" id="GO:0005829">
    <property type="term" value="C:cytosol"/>
    <property type="evidence" value="ECO:0007669"/>
    <property type="project" value="TreeGrafter"/>
</dbReference>
<feature type="site" description="Contributes to redox potential value" evidence="9">
    <location>
        <position position="31"/>
    </location>
</feature>
<keyword evidence="5 10" id="KW-1015">Disulfide bond</keyword>
<comment type="similarity">
    <text evidence="1 8">Belongs to the thioredoxin family.</text>
</comment>
<feature type="site" description="Contributes to redox potential value" evidence="9">
    <location>
        <position position="32"/>
    </location>
</feature>
<dbReference type="InterPro" id="IPR036249">
    <property type="entry name" value="Thioredoxin-like_sf"/>
</dbReference>
<dbReference type="NCBIfam" id="TIGR01068">
    <property type="entry name" value="thioredoxin"/>
    <property type="match status" value="1"/>
</dbReference>
<dbReference type="Pfam" id="PF00085">
    <property type="entry name" value="Thioredoxin"/>
    <property type="match status" value="1"/>
</dbReference>
<accession>A0A9D2IUV1</accession>
<name>A0A9D2IUV1_9FIRM</name>
<dbReference type="InterPro" id="IPR017937">
    <property type="entry name" value="Thioredoxin_CS"/>
</dbReference>
<dbReference type="CDD" id="cd02947">
    <property type="entry name" value="TRX_family"/>
    <property type="match status" value="1"/>
</dbReference>
<evidence type="ECO:0000256" key="2">
    <source>
        <dbReference type="ARBA" id="ARBA00020570"/>
    </source>
</evidence>
<dbReference type="PRINTS" id="PR00421">
    <property type="entry name" value="THIOREDOXIN"/>
</dbReference>
<dbReference type="GO" id="GO:0045454">
    <property type="term" value="P:cell redox homeostasis"/>
    <property type="evidence" value="ECO:0007669"/>
    <property type="project" value="TreeGrafter"/>
</dbReference>
<evidence type="ECO:0000313" key="12">
    <source>
        <dbReference type="EMBL" id="HIZ23282.1"/>
    </source>
</evidence>
<organism evidence="12 13">
    <name type="scientific">Candidatus Blautia faecigallinarum</name>
    <dbReference type="NCBI Taxonomy" id="2838488"/>
    <lineage>
        <taxon>Bacteria</taxon>
        <taxon>Bacillati</taxon>
        <taxon>Bacillota</taxon>
        <taxon>Clostridia</taxon>
        <taxon>Lachnospirales</taxon>
        <taxon>Lachnospiraceae</taxon>
        <taxon>Blautia</taxon>
    </lineage>
</organism>
<feature type="active site" description="Nucleophile" evidence="9">
    <location>
        <position position="33"/>
    </location>
</feature>
<dbReference type="InterPro" id="IPR005746">
    <property type="entry name" value="Thioredoxin"/>
</dbReference>
<dbReference type="PROSITE" id="PS51352">
    <property type="entry name" value="THIOREDOXIN_2"/>
    <property type="match status" value="1"/>
</dbReference>
<feature type="domain" description="Thioredoxin" evidence="11">
    <location>
        <begin position="1"/>
        <end position="100"/>
    </location>
</feature>
<evidence type="ECO:0000256" key="5">
    <source>
        <dbReference type="ARBA" id="ARBA00023157"/>
    </source>
</evidence>
<evidence type="ECO:0000313" key="13">
    <source>
        <dbReference type="Proteomes" id="UP000824041"/>
    </source>
</evidence>
<dbReference type="EMBL" id="DXBU01000144">
    <property type="protein sequence ID" value="HIZ23282.1"/>
    <property type="molecule type" value="Genomic_DNA"/>
</dbReference>
<evidence type="ECO:0000256" key="3">
    <source>
        <dbReference type="ARBA" id="ARBA00022448"/>
    </source>
</evidence>
<proteinExistence type="inferred from homology"/>
<dbReference type="PIRSF" id="PIRSF000077">
    <property type="entry name" value="Thioredoxin"/>
    <property type="match status" value="1"/>
</dbReference>
<keyword evidence="6 10" id="KW-0676">Redox-active center</keyword>
<evidence type="ECO:0000259" key="11">
    <source>
        <dbReference type="PROSITE" id="PS51352"/>
    </source>
</evidence>
<comment type="caution">
    <text evidence="12">The sequence shown here is derived from an EMBL/GenBank/DDBJ whole genome shotgun (WGS) entry which is preliminary data.</text>
</comment>
<dbReference type="GO" id="GO:0015035">
    <property type="term" value="F:protein-disulfide reductase activity"/>
    <property type="evidence" value="ECO:0007669"/>
    <property type="project" value="UniProtKB-UniRule"/>
</dbReference>
<evidence type="ECO:0000256" key="8">
    <source>
        <dbReference type="PIRNR" id="PIRNR000077"/>
    </source>
</evidence>
<keyword evidence="3" id="KW-0813">Transport</keyword>
<dbReference type="PANTHER" id="PTHR45663:SF11">
    <property type="entry name" value="GEO12009P1"/>
    <property type="match status" value="1"/>
</dbReference>
<protein>
    <recommendedName>
        <fullName evidence="2 7">Thioredoxin</fullName>
    </recommendedName>
</protein>
<evidence type="ECO:0000256" key="9">
    <source>
        <dbReference type="PIRSR" id="PIRSR000077-1"/>
    </source>
</evidence>
<reference evidence="12" key="2">
    <citation type="submission" date="2021-04" db="EMBL/GenBank/DDBJ databases">
        <authorList>
            <person name="Gilroy R."/>
        </authorList>
    </citation>
    <scope>NUCLEOTIDE SEQUENCE</scope>
    <source>
        <strain evidence="12">14324</strain>
    </source>
</reference>